<gene>
    <name evidence="2" type="ORF">FOMPIDRAFT_155225</name>
</gene>
<dbReference type="Proteomes" id="UP000015241">
    <property type="component" value="Unassembled WGS sequence"/>
</dbReference>
<name>S8EKV1_FOMSC</name>
<sequence length="151" mass="16392">MSGTCTIILNVNTYVAFCRVPQQSPVMLNQKARDPPHGQHNGSTDARQATRAQDEDSVGPEPTRSAIWKDATESVHIFPASSPVQQRPTDGSGSPVADVNMSPQASRSARDVKVSQRSTTFVSLKSLRAAVVKGKQIPRANPAEMHLPRHR</sequence>
<dbReference type="EMBL" id="KE504123">
    <property type="protein sequence ID" value="EPT05717.1"/>
    <property type="molecule type" value="Genomic_DNA"/>
</dbReference>
<evidence type="ECO:0000313" key="2">
    <source>
        <dbReference type="EMBL" id="EPT05717.1"/>
    </source>
</evidence>
<keyword evidence="3" id="KW-1185">Reference proteome</keyword>
<protein>
    <submittedName>
        <fullName evidence="2">Uncharacterized protein</fullName>
    </submittedName>
</protein>
<dbReference type="InParanoid" id="S8EKV1"/>
<accession>S8EKV1</accession>
<feature type="compositionally biased region" description="Polar residues" evidence="1">
    <location>
        <begin position="82"/>
        <end position="92"/>
    </location>
</feature>
<dbReference type="HOGENOM" id="CLU_1731501_0_0_1"/>
<feature type="compositionally biased region" description="Polar residues" evidence="1">
    <location>
        <begin position="40"/>
        <end position="51"/>
    </location>
</feature>
<feature type="region of interest" description="Disordered" evidence="1">
    <location>
        <begin position="29"/>
        <end position="118"/>
    </location>
</feature>
<evidence type="ECO:0000313" key="3">
    <source>
        <dbReference type="Proteomes" id="UP000015241"/>
    </source>
</evidence>
<proteinExistence type="predicted"/>
<organism evidence="2 3">
    <name type="scientific">Fomitopsis schrenkii</name>
    <name type="common">Brown rot fungus</name>
    <dbReference type="NCBI Taxonomy" id="2126942"/>
    <lineage>
        <taxon>Eukaryota</taxon>
        <taxon>Fungi</taxon>
        <taxon>Dikarya</taxon>
        <taxon>Basidiomycota</taxon>
        <taxon>Agaricomycotina</taxon>
        <taxon>Agaricomycetes</taxon>
        <taxon>Polyporales</taxon>
        <taxon>Fomitopsis</taxon>
    </lineage>
</organism>
<evidence type="ECO:0000256" key="1">
    <source>
        <dbReference type="SAM" id="MobiDB-lite"/>
    </source>
</evidence>
<dbReference type="AlphaFoldDB" id="S8EKV1"/>
<reference evidence="2 3" key="1">
    <citation type="journal article" date="2012" name="Science">
        <title>The Paleozoic origin of enzymatic lignin decomposition reconstructed from 31 fungal genomes.</title>
        <authorList>
            <person name="Floudas D."/>
            <person name="Binder M."/>
            <person name="Riley R."/>
            <person name="Barry K."/>
            <person name="Blanchette R.A."/>
            <person name="Henrissat B."/>
            <person name="Martinez A.T."/>
            <person name="Otillar R."/>
            <person name="Spatafora J.W."/>
            <person name="Yadav J.S."/>
            <person name="Aerts A."/>
            <person name="Benoit I."/>
            <person name="Boyd A."/>
            <person name="Carlson A."/>
            <person name="Copeland A."/>
            <person name="Coutinho P.M."/>
            <person name="de Vries R.P."/>
            <person name="Ferreira P."/>
            <person name="Findley K."/>
            <person name="Foster B."/>
            <person name="Gaskell J."/>
            <person name="Glotzer D."/>
            <person name="Gorecki P."/>
            <person name="Heitman J."/>
            <person name="Hesse C."/>
            <person name="Hori C."/>
            <person name="Igarashi K."/>
            <person name="Jurgens J.A."/>
            <person name="Kallen N."/>
            <person name="Kersten P."/>
            <person name="Kohler A."/>
            <person name="Kuees U."/>
            <person name="Kumar T.K.A."/>
            <person name="Kuo A."/>
            <person name="LaButti K."/>
            <person name="Larrondo L.F."/>
            <person name="Lindquist E."/>
            <person name="Ling A."/>
            <person name="Lombard V."/>
            <person name="Lucas S."/>
            <person name="Lundell T."/>
            <person name="Martin R."/>
            <person name="McLaughlin D.J."/>
            <person name="Morgenstern I."/>
            <person name="Morin E."/>
            <person name="Murat C."/>
            <person name="Nagy L.G."/>
            <person name="Nolan M."/>
            <person name="Ohm R.A."/>
            <person name="Patyshakuliyeva A."/>
            <person name="Rokas A."/>
            <person name="Ruiz-Duenas F.J."/>
            <person name="Sabat G."/>
            <person name="Salamov A."/>
            <person name="Samejima M."/>
            <person name="Schmutz J."/>
            <person name="Slot J.C."/>
            <person name="St John F."/>
            <person name="Stenlid J."/>
            <person name="Sun H."/>
            <person name="Sun S."/>
            <person name="Syed K."/>
            <person name="Tsang A."/>
            <person name="Wiebenga A."/>
            <person name="Young D."/>
            <person name="Pisabarro A."/>
            <person name="Eastwood D.C."/>
            <person name="Martin F."/>
            <person name="Cullen D."/>
            <person name="Grigoriev I.V."/>
            <person name="Hibbett D.S."/>
        </authorList>
    </citation>
    <scope>NUCLEOTIDE SEQUENCE</scope>
    <source>
        <strain evidence="3">FP-58527</strain>
    </source>
</reference>